<organism evidence="1 2">
    <name type="scientific">Pararge aegeria aegeria</name>
    <dbReference type="NCBI Taxonomy" id="348720"/>
    <lineage>
        <taxon>Eukaryota</taxon>
        <taxon>Metazoa</taxon>
        <taxon>Ecdysozoa</taxon>
        <taxon>Arthropoda</taxon>
        <taxon>Hexapoda</taxon>
        <taxon>Insecta</taxon>
        <taxon>Pterygota</taxon>
        <taxon>Neoptera</taxon>
        <taxon>Endopterygota</taxon>
        <taxon>Lepidoptera</taxon>
        <taxon>Glossata</taxon>
        <taxon>Ditrysia</taxon>
        <taxon>Papilionoidea</taxon>
        <taxon>Nymphalidae</taxon>
        <taxon>Satyrinae</taxon>
        <taxon>Satyrini</taxon>
        <taxon>Parargina</taxon>
        <taxon>Pararge</taxon>
    </lineage>
</organism>
<gene>
    <name evidence="1" type="primary">jg15206</name>
    <name evidence="1" type="ORF">PAEG_LOCUS1592</name>
</gene>
<evidence type="ECO:0000313" key="1">
    <source>
        <dbReference type="EMBL" id="CAH2209192.1"/>
    </source>
</evidence>
<evidence type="ECO:0000313" key="2">
    <source>
        <dbReference type="Proteomes" id="UP000838756"/>
    </source>
</evidence>
<proteinExistence type="predicted"/>
<dbReference type="Proteomes" id="UP000838756">
    <property type="component" value="Unassembled WGS sequence"/>
</dbReference>
<protein>
    <submittedName>
        <fullName evidence="1">Jg15206 protein</fullName>
    </submittedName>
</protein>
<dbReference type="AlphaFoldDB" id="A0A8S4QKR7"/>
<sequence length="95" mass="10844">MLRHLAAPYTVLRYPNNSCRDLSERRLPLTSSHSKRENFSTNQTVLKATSNISTAQNYSCLNVRTQSTPNSDATQPNFTQRPKFAPLLFSMRILK</sequence>
<dbReference type="EMBL" id="CAKXAJ010005697">
    <property type="protein sequence ID" value="CAH2209192.1"/>
    <property type="molecule type" value="Genomic_DNA"/>
</dbReference>
<reference evidence="1" key="1">
    <citation type="submission" date="2022-03" db="EMBL/GenBank/DDBJ databases">
        <authorList>
            <person name="Lindestad O."/>
        </authorList>
    </citation>
    <scope>NUCLEOTIDE SEQUENCE</scope>
</reference>
<name>A0A8S4QKR7_9NEOP</name>
<keyword evidence="2" id="KW-1185">Reference proteome</keyword>
<accession>A0A8S4QKR7</accession>
<comment type="caution">
    <text evidence="1">The sequence shown here is derived from an EMBL/GenBank/DDBJ whole genome shotgun (WGS) entry which is preliminary data.</text>
</comment>